<keyword evidence="3" id="KW-1185">Reference proteome</keyword>
<keyword evidence="1" id="KW-0472">Membrane</keyword>
<evidence type="ECO:0000313" key="3">
    <source>
        <dbReference type="Proteomes" id="UP000676194"/>
    </source>
</evidence>
<dbReference type="RefSeq" id="WP_213493826.1">
    <property type="nucleotide sequence ID" value="NZ_CP074694.1"/>
</dbReference>
<protein>
    <submittedName>
        <fullName evidence="2">Uncharacterized protein</fullName>
    </submittedName>
</protein>
<dbReference type="KEGG" id="tsph:KIH39_13805"/>
<dbReference type="AlphaFoldDB" id="A0A8E6ES07"/>
<dbReference type="Proteomes" id="UP000676194">
    <property type="component" value="Chromosome"/>
</dbReference>
<evidence type="ECO:0000313" key="2">
    <source>
        <dbReference type="EMBL" id="QVL29944.1"/>
    </source>
</evidence>
<dbReference type="EMBL" id="CP074694">
    <property type="protein sequence ID" value="QVL29944.1"/>
    <property type="molecule type" value="Genomic_DNA"/>
</dbReference>
<evidence type="ECO:0000256" key="1">
    <source>
        <dbReference type="SAM" id="Phobius"/>
    </source>
</evidence>
<reference evidence="2" key="1">
    <citation type="submission" date="2021-05" db="EMBL/GenBank/DDBJ databases">
        <title>Complete genome sequence of the cellulolytic planctomycete Telmatocola sphagniphila SP2T and characterization of the first cellulase from planctomycetes.</title>
        <authorList>
            <person name="Rakitin A.L."/>
            <person name="Beletsky A.V."/>
            <person name="Naumoff D.G."/>
            <person name="Kulichevskaya I.S."/>
            <person name="Mardanov A.V."/>
            <person name="Ravin N.V."/>
            <person name="Dedysh S.N."/>
        </authorList>
    </citation>
    <scope>NUCLEOTIDE SEQUENCE</scope>
    <source>
        <strain evidence="2">SP2T</strain>
    </source>
</reference>
<gene>
    <name evidence="2" type="ORF">KIH39_13805</name>
</gene>
<feature type="transmembrane region" description="Helical" evidence="1">
    <location>
        <begin position="185"/>
        <end position="208"/>
    </location>
</feature>
<keyword evidence="1" id="KW-0812">Transmembrane</keyword>
<feature type="transmembrane region" description="Helical" evidence="1">
    <location>
        <begin position="63"/>
        <end position="87"/>
    </location>
</feature>
<name>A0A8E6ES07_9BACT</name>
<accession>A0A8E6ES07</accession>
<keyword evidence="1" id="KW-1133">Transmembrane helix</keyword>
<organism evidence="2 3">
    <name type="scientific">Telmatocola sphagniphila</name>
    <dbReference type="NCBI Taxonomy" id="1123043"/>
    <lineage>
        <taxon>Bacteria</taxon>
        <taxon>Pseudomonadati</taxon>
        <taxon>Planctomycetota</taxon>
        <taxon>Planctomycetia</taxon>
        <taxon>Gemmatales</taxon>
        <taxon>Gemmataceae</taxon>
    </lineage>
</organism>
<feature type="transmembrane region" description="Helical" evidence="1">
    <location>
        <begin position="99"/>
        <end position="117"/>
    </location>
</feature>
<sequence length="232" mass="24910">MSDELYMSANKEFNSVGTRINWGAILGGALIAIGFYSLLAILGAAVGLSISEKVNPKSLQIGAIVWTLLISASALFVGGLVTSLFITRENKVEAILHGVVMWSVVCFLLLIFGAIGVKTGLNTMSAMAPGISSVSTNQNWEAVARQNGVSPEMVDSWKKQLNDFVNDPQAQERAEKAAWDAATRISWFAFAGTWITLLATAVGSLVGLGPTFRIVPLTTRETNRRLEYSSVP</sequence>
<feature type="transmembrane region" description="Helical" evidence="1">
    <location>
        <begin position="20"/>
        <end position="51"/>
    </location>
</feature>
<proteinExistence type="predicted"/>